<organism evidence="1 2">
    <name type="scientific">Orientia tsutsugamushi</name>
    <name type="common">Rickettsia tsutsugamushi</name>
    <dbReference type="NCBI Taxonomy" id="784"/>
    <lineage>
        <taxon>Bacteria</taxon>
        <taxon>Pseudomonadati</taxon>
        <taxon>Pseudomonadota</taxon>
        <taxon>Alphaproteobacteria</taxon>
        <taxon>Rickettsiales</taxon>
        <taxon>Rickettsiaceae</taxon>
        <taxon>Rickettsieae</taxon>
        <taxon>Orientia</taxon>
    </lineage>
</organism>
<dbReference type="RefSeq" id="WP_155367738.1">
    <property type="nucleotide sequence ID" value="NZ_LS398550.1"/>
</dbReference>
<protein>
    <submittedName>
        <fullName evidence="1">Uncharacterized protein</fullName>
    </submittedName>
</protein>
<accession>A0A2U3QVU9</accession>
<dbReference type="AlphaFoldDB" id="A0A2U3QVU9"/>
<dbReference type="EMBL" id="LS398550">
    <property type="protein sequence ID" value="SPR05039.1"/>
    <property type="molecule type" value="Genomic_DNA"/>
</dbReference>
<sequence length="46" mass="5531">MLNANVTIETKDNFKKVYCRSIDWKAIIQKVNNLRRRIVVYNEVYA</sequence>
<proteinExistence type="predicted"/>
<dbReference type="Proteomes" id="UP000244992">
    <property type="component" value="Chromosome I"/>
</dbReference>
<evidence type="ECO:0000313" key="2">
    <source>
        <dbReference type="Proteomes" id="UP000244992"/>
    </source>
</evidence>
<evidence type="ECO:0000313" key="1">
    <source>
        <dbReference type="EMBL" id="SPR05039.1"/>
    </source>
</evidence>
<reference evidence="2" key="1">
    <citation type="submission" date="2018-03" db="EMBL/GenBank/DDBJ databases">
        <authorList>
            <person name="Batty M. E."/>
            <person name="Batty M E."/>
        </authorList>
    </citation>
    <scope>NUCLEOTIDE SEQUENCE [LARGE SCALE GENOMIC DNA]</scope>
</reference>
<gene>
    <name evidence="1" type="ORF">KATO_00619</name>
</gene>
<name>A0A2U3QVU9_ORITS</name>